<dbReference type="InterPro" id="IPR032820">
    <property type="entry name" value="ATPase_put"/>
</dbReference>
<comment type="caution">
    <text evidence="2">The sequence shown here is derived from an EMBL/GenBank/DDBJ whole genome shotgun (WGS) entry which is preliminary data.</text>
</comment>
<evidence type="ECO:0000313" key="2">
    <source>
        <dbReference type="EMBL" id="SMP06206.1"/>
    </source>
</evidence>
<keyword evidence="3" id="KW-1185">Reference proteome</keyword>
<keyword evidence="1" id="KW-1133">Transmembrane helix</keyword>
<reference evidence="2" key="1">
    <citation type="submission" date="2017-05" db="EMBL/GenBank/DDBJ databases">
        <authorList>
            <person name="Varghese N."/>
            <person name="Submissions S."/>
        </authorList>
    </citation>
    <scope>NUCLEOTIDE SEQUENCE</scope>
    <source>
        <strain evidence="2">DSM 18763</strain>
    </source>
</reference>
<gene>
    <name evidence="2" type="ORF">SAMN06264868_10436</name>
</gene>
<dbReference type="RefSeq" id="WP_265134509.1">
    <property type="nucleotide sequence ID" value="NZ_FXTX01000004.1"/>
</dbReference>
<feature type="transmembrane region" description="Helical" evidence="1">
    <location>
        <begin position="12"/>
        <end position="32"/>
    </location>
</feature>
<dbReference type="Proteomes" id="UP001157947">
    <property type="component" value="Unassembled WGS sequence"/>
</dbReference>
<protein>
    <submittedName>
        <fullName evidence="2">ATP synthase protein I</fullName>
    </submittedName>
</protein>
<keyword evidence="1" id="KW-0472">Membrane</keyword>
<proteinExistence type="predicted"/>
<organism evidence="2 3">
    <name type="scientific">Venenivibrio stagnispumantis</name>
    <dbReference type="NCBI Taxonomy" id="407998"/>
    <lineage>
        <taxon>Bacteria</taxon>
        <taxon>Pseudomonadati</taxon>
        <taxon>Aquificota</taxon>
        <taxon>Aquificia</taxon>
        <taxon>Aquificales</taxon>
        <taxon>Hydrogenothermaceae</taxon>
        <taxon>Venenivibrio</taxon>
    </lineage>
</organism>
<dbReference type="Pfam" id="PF09527">
    <property type="entry name" value="ATPase_gene1"/>
    <property type="match status" value="1"/>
</dbReference>
<evidence type="ECO:0000313" key="3">
    <source>
        <dbReference type="Proteomes" id="UP001157947"/>
    </source>
</evidence>
<dbReference type="EMBL" id="FXTX01000004">
    <property type="protein sequence ID" value="SMP06206.1"/>
    <property type="molecule type" value="Genomic_DNA"/>
</dbReference>
<evidence type="ECO:0000256" key="1">
    <source>
        <dbReference type="SAM" id="Phobius"/>
    </source>
</evidence>
<keyword evidence="1" id="KW-0812">Transmembrane</keyword>
<dbReference type="AlphaFoldDB" id="A0AA45WKA7"/>
<sequence>MRKNITKYISIGSVGLHLVSGIIVGVLIGYFLDKFFNTSPWLTIIFFFLGIIAGFWNMYKDVSKYINEEEKNHSGS</sequence>
<accession>A0AA45WKA7</accession>
<feature type="transmembrane region" description="Helical" evidence="1">
    <location>
        <begin position="38"/>
        <end position="59"/>
    </location>
</feature>
<name>A0AA45WKA7_9AQUI</name>